<dbReference type="EMBL" id="MKVH01000002">
    <property type="protein sequence ID" value="OJX61119.1"/>
    <property type="molecule type" value="Genomic_DNA"/>
</dbReference>
<accession>A0A1M3L6L0</accession>
<evidence type="ECO:0000313" key="13">
    <source>
        <dbReference type="Proteomes" id="UP000184233"/>
    </source>
</evidence>
<comment type="similarity">
    <text evidence="3 9 10">Belongs to the ATPase epsilon chain family.</text>
</comment>
<comment type="function">
    <text evidence="1 9">Produces ATP from ADP in the presence of a proton gradient across the membrane.</text>
</comment>
<evidence type="ECO:0000256" key="10">
    <source>
        <dbReference type="RuleBase" id="RU003656"/>
    </source>
</evidence>
<evidence type="ECO:0000256" key="9">
    <source>
        <dbReference type="HAMAP-Rule" id="MF_00530"/>
    </source>
</evidence>
<dbReference type="NCBIfam" id="TIGR01216">
    <property type="entry name" value="ATP_synt_epsi"/>
    <property type="match status" value="1"/>
</dbReference>
<dbReference type="InterPro" id="IPR020546">
    <property type="entry name" value="ATP_synth_F1_dsu/esu_N"/>
</dbReference>
<dbReference type="CDD" id="cd12152">
    <property type="entry name" value="F1-ATPase_delta"/>
    <property type="match status" value="1"/>
</dbReference>
<feature type="domain" description="ATP synthase F1 complex delta/epsilon subunit N-terminal" evidence="11">
    <location>
        <begin position="6"/>
        <end position="84"/>
    </location>
</feature>
<dbReference type="GO" id="GO:0046933">
    <property type="term" value="F:proton-transporting ATP synthase activity, rotational mechanism"/>
    <property type="evidence" value="ECO:0007669"/>
    <property type="project" value="UniProtKB-UniRule"/>
</dbReference>
<dbReference type="Gene3D" id="2.60.15.10">
    <property type="entry name" value="F0F1 ATP synthase delta/epsilon subunit, N-terminal"/>
    <property type="match status" value="1"/>
</dbReference>
<comment type="subunit">
    <text evidence="9 10">F-type ATPases have 2 components, CF(1) - the catalytic core - and CF(0) - the membrane proton channel. CF(1) has five subunits: alpha(3), beta(3), gamma(1), delta(1), epsilon(1). CF(0) has three main subunits: a, b and c.</text>
</comment>
<dbReference type="STRING" id="1895771.BGO89_00525"/>
<keyword evidence="5 9" id="KW-0406">Ion transport</keyword>
<gene>
    <name evidence="9" type="primary">atpC</name>
    <name evidence="12" type="ORF">BGO89_00525</name>
</gene>
<keyword evidence="9" id="KW-0375">Hydrogen ion transport</keyword>
<dbReference type="InterPro" id="IPR001469">
    <property type="entry name" value="ATP_synth_F1_dsu/esu"/>
</dbReference>
<dbReference type="Pfam" id="PF02823">
    <property type="entry name" value="ATP-synt_DE_N"/>
    <property type="match status" value="1"/>
</dbReference>
<name>A0A1M3L6L0_9BACT</name>
<sequence length="140" mass="15286">MSDHILNVSIVTPQTTAYTGPALAVSVPGSKSPFQVLYNHAPIISSLDTGVIKIEDPSNQVSYYASREGFVEVLNNTISIVVNELMSASAVDVAAAEADYADSREKADTLPDRHQRDLARKEVHWAEARLRAAKLQREHA</sequence>
<keyword evidence="4 9" id="KW-0813">Transport</keyword>
<evidence type="ECO:0000256" key="1">
    <source>
        <dbReference type="ARBA" id="ARBA00003543"/>
    </source>
</evidence>
<evidence type="ECO:0000256" key="2">
    <source>
        <dbReference type="ARBA" id="ARBA00004184"/>
    </source>
</evidence>
<keyword evidence="8 9" id="KW-0066">ATP synthesis</keyword>
<dbReference type="GO" id="GO:0005524">
    <property type="term" value="F:ATP binding"/>
    <property type="evidence" value="ECO:0007669"/>
    <property type="project" value="UniProtKB-UniRule"/>
</dbReference>
<dbReference type="SUPFAM" id="SSF51344">
    <property type="entry name" value="Epsilon subunit of F1F0-ATP synthase N-terminal domain"/>
    <property type="match status" value="1"/>
</dbReference>
<dbReference type="PANTHER" id="PTHR13822">
    <property type="entry name" value="ATP SYNTHASE DELTA/EPSILON CHAIN"/>
    <property type="match status" value="1"/>
</dbReference>
<evidence type="ECO:0000256" key="5">
    <source>
        <dbReference type="ARBA" id="ARBA00023065"/>
    </source>
</evidence>
<keyword evidence="7 9" id="KW-0139">CF(1)</keyword>
<dbReference type="GO" id="GO:0012505">
    <property type="term" value="C:endomembrane system"/>
    <property type="evidence" value="ECO:0007669"/>
    <property type="project" value="UniProtKB-SubCell"/>
</dbReference>
<dbReference type="GO" id="GO:0045259">
    <property type="term" value="C:proton-transporting ATP synthase complex"/>
    <property type="evidence" value="ECO:0007669"/>
    <property type="project" value="UniProtKB-KW"/>
</dbReference>
<keyword evidence="9" id="KW-1003">Cell membrane</keyword>
<dbReference type="InterPro" id="IPR036771">
    <property type="entry name" value="ATPsynth_dsu/esu_N"/>
</dbReference>
<dbReference type="GO" id="GO:0005886">
    <property type="term" value="C:plasma membrane"/>
    <property type="evidence" value="ECO:0007669"/>
    <property type="project" value="UniProtKB-SubCell"/>
</dbReference>
<dbReference type="AlphaFoldDB" id="A0A1M3L6L0"/>
<evidence type="ECO:0000256" key="3">
    <source>
        <dbReference type="ARBA" id="ARBA00005712"/>
    </source>
</evidence>
<protein>
    <recommendedName>
        <fullName evidence="9">ATP synthase epsilon chain</fullName>
    </recommendedName>
    <alternativeName>
        <fullName evidence="9">ATP synthase F1 sector epsilon subunit</fullName>
    </alternativeName>
    <alternativeName>
        <fullName evidence="9">F-ATPase epsilon subunit</fullName>
    </alternativeName>
</protein>
<reference evidence="12 13" key="1">
    <citation type="submission" date="2016-09" db="EMBL/GenBank/DDBJ databases">
        <title>Genome-resolved meta-omics ties microbial dynamics to process performance in biotechnology for thiocyanate degradation.</title>
        <authorList>
            <person name="Kantor R.S."/>
            <person name="Huddy R.J."/>
            <person name="Iyer R."/>
            <person name="Thomas B.C."/>
            <person name="Brown C.T."/>
            <person name="Anantharaman K."/>
            <person name="Tringe S."/>
            <person name="Hettich R.L."/>
            <person name="Harrison S.T."/>
            <person name="Banfield J.F."/>
        </authorList>
    </citation>
    <scope>NUCLEOTIDE SEQUENCE [LARGE SCALE GENOMIC DNA]</scope>
    <source>
        <strain evidence="12">59-99</strain>
    </source>
</reference>
<comment type="subcellular location">
    <subcellularLocation>
        <location evidence="9">Cell membrane</location>
        <topology evidence="9">Peripheral membrane protein</topology>
    </subcellularLocation>
    <subcellularLocation>
        <location evidence="2">Endomembrane system</location>
        <topology evidence="2">Peripheral membrane protein</topology>
    </subcellularLocation>
</comment>
<evidence type="ECO:0000256" key="4">
    <source>
        <dbReference type="ARBA" id="ARBA00022448"/>
    </source>
</evidence>
<evidence type="ECO:0000259" key="11">
    <source>
        <dbReference type="Pfam" id="PF02823"/>
    </source>
</evidence>
<evidence type="ECO:0000256" key="8">
    <source>
        <dbReference type="ARBA" id="ARBA00023310"/>
    </source>
</evidence>
<dbReference type="Proteomes" id="UP000184233">
    <property type="component" value="Unassembled WGS sequence"/>
</dbReference>
<dbReference type="PANTHER" id="PTHR13822:SF10">
    <property type="entry name" value="ATP SYNTHASE EPSILON CHAIN, CHLOROPLASTIC"/>
    <property type="match status" value="1"/>
</dbReference>
<keyword evidence="6 9" id="KW-0472">Membrane</keyword>
<comment type="caution">
    <text evidence="12">The sequence shown here is derived from an EMBL/GenBank/DDBJ whole genome shotgun (WGS) entry which is preliminary data.</text>
</comment>
<evidence type="ECO:0000256" key="7">
    <source>
        <dbReference type="ARBA" id="ARBA00023196"/>
    </source>
</evidence>
<dbReference type="HAMAP" id="MF_00530">
    <property type="entry name" value="ATP_synth_epsil_bac"/>
    <property type="match status" value="1"/>
</dbReference>
<evidence type="ECO:0000313" key="12">
    <source>
        <dbReference type="EMBL" id="OJX61119.1"/>
    </source>
</evidence>
<evidence type="ECO:0000256" key="6">
    <source>
        <dbReference type="ARBA" id="ARBA00023136"/>
    </source>
</evidence>
<proteinExistence type="inferred from homology"/>
<organism evidence="12 13">
    <name type="scientific">Candidatus Kapaibacterium thiocyanatum</name>
    <dbReference type="NCBI Taxonomy" id="1895771"/>
    <lineage>
        <taxon>Bacteria</taxon>
        <taxon>Pseudomonadati</taxon>
        <taxon>Candidatus Kapaibacteriota</taxon>
        <taxon>Candidatus Kapaibacteriia</taxon>
        <taxon>Candidatus Kapaibacteriales</taxon>
        <taxon>Candidatus Kapaibacteriaceae</taxon>
        <taxon>Candidatus Kapaibacterium</taxon>
    </lineage>
</organism>